<name>A0A0C3P1M2_PHLG1</name>
<evidence type="ECO:0000313" key="3">
    <source>
        <dbReference type="Proteomes" id="UP000053257"/>
    </source>
</evidence>
<protein>
    <submittedName>
        <fullName evidence="2">Uncharacterized protein</fullName>
    </submittedName>
</protein>
<accession>A0A0C3P1M2</accession>
<evidence type="ECO:0000313" key="2">
    <source>
        <dbReference type="EMBL" id="KIP11729.1"/>
    </source>
</evidence>
<dbReference type="HOGENOM" id="CLU_1008695_0_0_1"/>
<sequence length="276" mass="30587">MHHDTNITTRRTRCPVSSSLDDRLGYATTPGSSRAREGACCSQSSSRLCVILPVEMTHRGPQDSHSIQANFMRYYDKQTEDKGNRYAAGATETSSMSLSYRFHLRAASPPYLIKQRSNRSRGFSIAISGLHLRACRSGMIVQQRDSSDRGKLHRAGVMGVGTSCARSRPLWPTSVERHGLHRGACWEPYARTSTMWRTLDGGTPLGVNETSVAQPQLRCAPLRLRRSQHASLFRWHTGGAGPSLEHGHTLPSTPRFHPDLISPNIWGHDDDDDAGV</sequence>
<proteinExistence type="predicted"/>
<gene>
    <name evidence="2" type="ORF">PHLGIDRAFT_438664</name>
</gene>
<dbReference type="EMBL" id="KN840444">
    <property type="protein sequence ID" value="KIP11729.1"/>
    <property type="molecule type" value="Genomic_DNA"/>
</dbReference>
<feature type="region of interest" description="Disordered" evidence="1">
    <location>
        <begin position="1"/>
        <end position="37"/>
    </location>
</feature>
<dbReference type="Proteomes" id="UP000053257">
    <property type="component" value="Unassembled WGS sequence"/>
</dbReference>
<reference evidence="2 3" key="1">
    <citation type="journal article" date="2014" name="PLoS Genet.">
        <title>Analysis of the Phlebiopsis gigantea genome, transcriptome and secretome provides insight into its pioneer colonization strategies of wood.</title>
        <authorList>
            <person name="Hori C."/>
            <person name="Ishida T."/>
            <person name="Igarashi K."/>
            <person name="Samejima M."/>
            <person name="Suzuki H."/>
            <person name="Master E."/>
            <person name="Ferreira P."/>
            <person name="Ruiz-Duenas F.J."/>
            <person name="Held B."/>
            <person name="Canessa P."/>
            <person name="Larrondo L.F."/>
            <person name="Schmoll M."/>
            <person name="Druzhinina I.S."/>
            <person name="Kubicek C.P."/>
            <person name="Gaskell J.A."/>
            <person name="Kersten P."/>
            <person name="St John F."/>
            <person name="Glasner J."/>
            <person name="Sabat G."/>
            <person name="Splinter BonDurant S."/>
            <person name="Syed K."/>
            <person name="Yadav J."/>
            <person name="Mgbeahuruike A.C."/>
            <person name="Kovalchuk A."/>
            <person name="Asiegbu F.O."/>
            <person name="Lackner G."/>
            <person name="Hoffmeister D."/>
            <person name="Rencoret J."/>
            <person name="Gutierrez A."/>
            <person name="Sun H."/>
            <person name="Lindquist E."/>
            <person name="Barry K."/>
            <person name="Riley R."/>
            <person name="Grigoriev I.V."/>
            <person name="Henrissat B."/>
            <person name="Kues U."/>
            <person name="Berka R.M."/>
            <person name="Martinez A.T."/>
            <person name="Covert S.F."/>
            <person name="Blanchette R.A."/>
            <person name="Cullen D."/>
        </authorList>
    </citation>
    <scope>NUCLEOTIDE SEQUENCE [LARGE SCALE GENOMIC DNA]</scope>
    <source>
        <strain evidence="2 3">11061_1 CR5-6</strain>
    </source>
</reference>
<dbReference type="AlphaFoldDB" id="A0A0C3P1M2"/>
<keyword evidence="3" id="KW-1185">Reference proteome</keyword>
<evidence type="ECO:0000256" key="1">
    <source>
        <dbReference type="SAM" id="MobiDB-lite"/>
    </source>
</evidence>
<organism evidence="2 3">
    <name type="scientific">Phlebiopsis gigantea (strain 11061_1 CR5-6)</name>
    <name type="common">White-rot fungus</name>
    <name type="synonym">Peniophora gigantea</name>
    <dbReference type="NCBI Taxonomy" id="745531"/>
    <lineage>
        <taxon>Eukaryota</taxon>
        <taxon>Fungi</taxon>
        <taxon>Dikarya</taxon>
        <taxon>Basidiomycota</taxon>
        <taxon>Agaricomycotina</taxon>
        <taxon>Agaricomycetes</taxon>
        <taxon>Polyporales</taxon>
        <taxon>Phanerochaetaceae</taxon>
        <taxon>Phlebiopsis</taxon>
    </lineage>
</organism>